<dbReference type="SUPFAM" id="SSF143865">
    <property type="entry name" value="CorA soluble domain-like"/>
    <property type="match status" value="1"/>
</dbReference>
<evidence type="ECO:0000256" key="1">
    <source>
        <dbReference type="ARBA" id="ARBA00004429"/>
    </source>
</evidence>
<evidence type="ECO:0000256" key="13">
    <source>
        <dbReference type="SAM" id="Phobius"/>
    </source>
</evidence>
<gene>
    <name evidence="14" type="ORF">HHL28_13435</name>
</gene>
<organism evidence="14 15">
    <name type="scientific">Aerophototrophica crusticola</name>
    <dbReference type="NCBI Taxonomy" id="1709002"/>
    <lineage>
        <taxon>Bacteria</taxon>
        <taxon>Pseudomonadati</taxon>
        <taxon>Pseudomonadota</taxon>
        <taxon>Alphaproteobacteria</taxon>
        <taxon>Rhodospirillales</taxon>
        <taxon>Rhodospirillaceae</taxon>
        <taxon>Aerophototrophica</taxon>
    </lineage>
</organism>
<dbReference type="AlphaFoldDB" id="A0A858R9Z2"/>
<dbReference type="Pfam" id="PF01544">
    <property type="entry name" value="CorA"/>
    <property type="match status" value="1"/>
</dbReference>
<evidence type="ECO:0000256" key="9">
    <source>
        <dbReference type="ARBA" id="ARBA00022989"/>
    </source>
</evidence>
<name>A0A858R9Z2_9PROT</name>
<protein>
    <recommendedName>
        <fullName evidence="3">Magnesium transport protein CorA</fullName>
    </recommendedName>
</protein>
<evidence type="ECO:0000313" key="15">
    <source>
        <dbReference type="Proteomes" id="UP000501891"/>
    </source>
</evidence>
<proteinExistence type="inferred from homology"/>
<dbReference type="KEGG" id="acru:HHL28_13435"/>
<feature type="transmembrane region" description="Helical" evidence="13">
    <location>
        <begin position="275"/>
        <end position="295"/>
    </location>
</feature>
<dbReference type="InterPro" id="IPR050829">
    <property type="entry name" value="CorA_MIT"/>
</dbReference>
<reference evidence="14" key="1">
    <citation type="submission" date="2020-04" db="EMBL/GenBank/DDBJ databases">
        <title>A desert anoxygenic phototrophic bacterium fixes CO2 using RubisCO under aerobic conditions.</title>
        <authorList>
            <person name="Tang K."/>
        </authorList>
    </citation>
    <scope>NUCLEOTIDE SEQUENCE [LARGE SCALE GENOMIC DNA]</scope>
    <source>
        <strain evidence="14">MIMtkB3</strain>
    </source>
</reference>
<evidence type="ECO:0000256" key="4">
    <source>
        <dbReference type="ARBA" id="ARBA00022448"/>
    </source>
</evidence>
<evidence type="ECO:0000313" key="14">
    <source>
        <dbReference type="EMBL" id="QJE73963.1"/>
    </source>
</evidence>
<dbReference type="EMBL" id="CP051775">
    <property type="protein sequence ID" value="QJE73963.1"/>
    <property type="molecule type" value="Genomic_DNA"/>
</dbReference>
<evidence type="ECO:0000256" key="11">
    <source>
        <dbReference type="ARBA" id="ARBA00023136"/>
    </source>
</evidence>
<dbReference type="Gene3D" id="1.20.58.340">
    <property type="entry name" value="Magnesium transport protein CorA, transmembrane region"/>
    <property type="match status" value="2"/>
</dbReference>
<evidence type="ECO:0000256" key="8">
    <source>
        <dbReference type="ARBA" id="ARBA00022842"/>
    </source>
</evidence>
<dbReference type="CDD" id="cd12837">
    <property type="entry name" value="EcCorA-like_u1"/>
    <property type="match status" value="1"/>
</dbReference>
<feature type="transmembrane region" description="Helical" evidence="13">
    <location>
        <begin position="307"/>
        <end position="327"/>
    </location>
</feature>
<dbReference type="GO" id="GO:0015099">
    <property type="term" value="F:nickel cation transmembrane transporter activity"/>
    <property type="evidence" value="ECO:0007669"/>
    <property type="project" value="TreeGrafter"/>
</dbReference>
<evidence type="ECO:0000256" key="5">
    <source>
        <dbReference type="ARBA" id="ARBA00022475"/>
    </source>
</evidence>
<keyword evidence="6" id="KW-0997">Cell inner membrane</keyword>
<dbReference type="InterPro" id="IPR002523">
    <property type="entry name" value="MgTranspt_CorA/ZnTranspt_ZntB"/>
</dbReference>
<keyword evidence="8" id="KW-0460">Magnesium</keyword>
<evidence type="ECO:0000256" key="12">
    <source>
        <dbReference type="ARBA" id="ARBA00034269"/>
    </source>
</evidence>
<comment type="similarity">
    <text evidence="2">Belongs to the CorA metal ion transporter (MIT) (TC 1.A.35) family.</text>
</comment>
<accession>A0A858R9Z2</accession>
<sequence length="333" mass="37273">MLTYYTLDQGCLVPTDKPDGCPHVAWVDLHSPTEAEEREVEECLGLDIPTKAEMRDIEASSRLYVDKGALVLTVDLVSNATGPDPRVEPVTFLLRPDGQGGGCLVTLRYCELRSFALFVQGCNREPLESGDPWTVFLGILETVIERLAETLEKVGEDLDDLTRRIFRRGNRRQLATASAPRADLSVVLERIGQHHDVVSKVRTSLLGLGRMAAYVAQRREAHLKLPPEALARLEAFRVDLGSLSEHDNVLSAKVDFMLDATLGLINVEQNGIIKIFSVVSVIFMPPTLVASIYGMNFDWMPELNWPYGYPFALALMLGAAVLPYLYFKWRRWL</sequence>
<keyword evidence="7 13" id="KW-0812">Transmembrane</keyword>
<dbReference type="InterPro" id="IPR045863">
    <property type="entry name" value="CorA_TM1_TM2"/>
</dbReference>
<comment type="catalytic activity">
    <reaction evidence="12">
        <text>Mg(2+)(in) = Mg(2+)(out)</text>
        <dbReference type="Rhea" id="RHEA:29827"/>
        <dbReference type="ChEBI" id="CHEBI:18420"/>
    </reaction>
</comment>
<keyword evidence="15" id="KW-1185">Reference proteome</keyword>
<keyword evidence="10" id="KW-0406">Ion transport</keyword>
<evidence type="ECO:0000256" key="3">
    <source>
        <dbReference type="ARBA" id="ARBA00019439"/>
    </source>
</evidence>
<evidence type="ECO:0000256" key="10">
    <source>
        <dbReference type="ARBA" id="ARBA00023065"/>
    </source>
</evidence>
<evidence type="ECO:0000256" key="7">
    <source>
        <dbReference type="ARBA" id="ARBA00022692"/>
    </source>
</evidence>
<dbReference type="Proteomes" id="UP000501891">
    <property type="component" value="Chromosome"/>
</dbReference>
<dbReference type="InterPro" id="IPR045861">
    <property type="entry name" value="CorA_cytoplasmic_dom"/>
</dbReference>
<dbReference type="PANTHER" id="PTHR47685:SF1">
    <property type="entry name" value="MAGNESIUM TRANSPORT PROTEIN CORA"/>
    <property type="match status" value="1"/>
</dbReference>
<keyword evidence="11 13" id="KW-0472">Membrane</keyword>
<evidence type="ECO:0000256" key="6">
    <source>
        <dbReference type="ARBA" id="ARBA00022519"/>
    </source>
</evidence>
<keyword evidence="9 13" id="KW-1133">Transmembrane helix</keyword>
<keyword evidence="4" id="KW-0813">Transport</keyword>
<dbReference type="SUPFAM" id="SSF144083">
    <property type="entry name" value="Magnesium transport protein CorA, transmembrane region"/>
    <property type="match status" value="1"/>
</dbReference>
<evidence type="ECO:0000256" key="2">
    <source>
        <dbReference type="ARBA" id="ARBA00009765"/>
    </source>
</evidence>
<dbReference type="PANTHER" id="PTHR47685">
    <property type="entry name" value="MAGNESIUM TRANSPORT PROTEIN CORA"/>
    <property type="match status" value="1"/>
</dbReference>
<dbReference type="GO" id="GO:0005886">
    <property type="term" value="C:plasma membrane"/>
    <property type="evidence" value="ECO:0007669"/>
    <property type="project" value="UniProtKB-SubCell"/>
</dbReference>
<dbReference type="GO" id="GO:0015095">
    <property type="term" value="F:magnesium ion transmembrane transporter activity"/>
    <property type="evidence" value="ECO:0007669"/>
    <property type="project" value="TreeGrafter"/>
</dbReference>
<keyword evidence="5" id="KW-1003">Cell membrane</keyword>
<dbReference type="FunFam" id="1.20.58.340:FF:000001">
    <property type="entry name" value="Magnesium transport protein CorA"/>
    <property type="match status" value="1"/>
</dbReference>
<dbReference type="GO" id="GO:0015087">
    <property type="term" value="F:cobalt ion transmembrane transporter activity"/>
    <property type="evidence" value="ECO:0007669"/>
    <property type="project" value="TreeGrafter"/>
</dbReference>
<comment type="subcellular location">
    <subcellularLocation>
        <location evidence="1">Cell inner membrane</location>
        <topology evidence="1">Multi-pass membrane protein</topology>
    </subcellularLocation>
</comment>